<evidence type="ECO:0000313" key="2">
    <source>
        <dbReference type="EMBL" id="CAH0106909.1"/>
    </source>
</evidence>
<keyword evidence="1" id="KW-1133">Transmembrane helix</keyword>
<dbReference type="AlphaFoldDB" id="A0A8J2WPR1"/>
<accession>A0A8J2WPR1</accession>
<keyword evidence="3" id="KW-1185">Reference proteome</keyword>
<keyword evidence="1" id="KW-0472">Membrane</keyword>
<keyword evidence="1" id="KW-0812">Transmembrane</keyword>
<reference evidence="2" key="1">
    <citation type="submission" date="2021-11" db="EMBL/GenBank/DDBJ databases">
        <authorList>
            <person name="Schell T."/>
        </authorList>
    </citation>
    <scope>NUCLEOTIDE SEQUENCE</scope>
    <source>
        <strain evidence="2">M5</strain>
    </source>
</reference>
<feature type="transmembrane region" description="Helical" evidence="1">
    <location>
        <begin position="283"/>
        <end position="311"/>
    </location>
</feature>
<dbReference type="Proteomes" id="UP000789390">
    <property type="component" value="Unassembled WGS sequence"/>
</dbReference>
<proteinExistence type="predicted"/>
<dbReference type="OrthoDB" id="6354671at2759"/>
<evidence type="ECO:0000313" key="3">
    <source>
        <dbReference type="Proteomes" id="UP000789390"/>
    </source>
</evidence>
<gene>
    <name evidence="2" type="ORF">DGAL_LOCUS10073</name>
</gene>
<protein>
    <submittedName>
        <fullName evidence="2">Uncharacterized protein</fullName>
    </submittedName>
</protein>
<dbReference type="EMBL" id="CAKKLH010000237">
    <property type="protein sequence ID" value="CAH0106909.1"/>
    <property type="molecule type" value="Genomic_DNA"/>
</dbReference>
<organism evidence="2 3">
    <name type="scientific">Daphnia galeata</name>
    <dbReference type="NCBI Taxonomy" id="27404"/>
    <lineage>
        <taxon>Eukaryota</taxon>
        <taxon>Metazoa</taxon>
        <taxon>Ecdysozoa</taxon>
        <taxon>Arthropoda</taxon>
        <taxon>Crustacea</taxon>
        <taxon>Branchiopoda</taxon>
        <taxon>Diplostraca</taxon>
        <taxon>Cladocera</taxon>
        <taxon>Anomopoda</taxon>
        <taxon>Daphniidae</taxon>
        <taxon>Daphnia</taxon>
    </lineage>
</organism>
<sequence length="717" mass="81811">MRTNQQTRSSTNSEMKIALIFLSVMVAITHQQFQRQRERIWWSPHYYPSQPSINNYQRVYQDLQDDIQPDYRQFRPTRPIIYSENEEFNPVLVPVEYQDYIEEDQYPDVQSRVKTFRQRRPMFPKKLQDQRFLFNYINNLRTTTATFTVTSSLTLTVVQSCIAAAKFKDDAAKTTACRRKRDLMDSNPEDTQFVIVPTERQRVTPTALPTLDVIQENRQVSTDQEITSSKGVFPNDISDSGSWMRSLSEPRFFNAYTVVSTTVTAFSFETITVKKAMAIADDAMVLCLPSGCFVLVMKIALIFLSVMVAITHQQFQRQQQRIWWTPHYYPSQPSINNYQRVYQDLQDDIQPDYRQFRPTRPIIYSPEDEYNPSVVSAEYQDDYIDEEEYPEIHSRAKYYQQRRPVFVNRPQNQRFLFNYILSSLRTTTATFTATSSLTLTSVQSCIAAAKFKDDAAKTTACRRKRDLLDFNPEDAQFVIAPTETQKVMSTALPILDLIRENRQVSTDQEITSSKAVSPNDISGSGSLMRSLSEPRFLNSYSVVSTTVTAFSFATTTVKKAVAIADDAMVLCLPSGCFSTLSCIAAAKFKDEAAKKSICRRKRDLMLDDSSQEEIQFAIVPTETQKIIPTALSTLDLIEESPVSADQHITSSKGVSPRDISRSESWMRGLVEPRFLGAYSVVSKTITTYSFSSITITKTLAIAADMGVLCLPYGWLVC</sequence>
<comment type="caution">
    <text evidence="2">The sequence shown here is derived from an EMBL/GenBank/DDBJ whole genome shotgun (WGS) entry which is preliminary data.</text>
</comment>
<name>A0A8J2WPR1_9CRUS</name>
<evidence type="ECO:0000256" key="1">
    <source>
        <dbReference type="SAM" id="Phobius"/>
    </source>
</evidence>